<evidence type="ECO:0000313" key="2">
    <source>
        <dbReference type="Proteomes" id="UP000179807"/>
    </source>
</evidence>
<dbReference type="Proteomes" id="UP000179807">
    <property type="component" value="Unassembled WGS sequence"/>
</dbReference>
<reference evidence="1" key="1">
    <citation type="submission" date="2016-10" db="EMBL/GenBank/DDBJ databases">
        <authorList>
            <person name="Benchimol M."/>
            <person name="Almeida L.G."/>
            <person name="Vasconcelos A.T."/>
            <person name="Perreira-Neves A."/>
            <person name="Rosa I.A."/>
            <person name="Tasca T."/>
            <person name="Bogo M.R."/>
            <person name="de Souza W."/>
        </authorList>
    </citation>
    <scope>NUCLEOTIDE SEQUENCE [LARGE SCALE GENOMIC DNA]</scope>
    <source>
        <strain evidence="1">K</strain>
    </source>
</reference>
<dbReference type="VEuPathDB" id="TrichDB:TRFO_39257"/>
<sequence length="183" mass="21289">MTSRRKEGNTQVTVVRSSKLSQSDLHFYLDFFNKNEQQITEQEIRDINNKFPDVPIFPELVKYVKNKNEQKQAPKTSNDSIIRTETFSKNKKRIKIYVNLHGYNINSAKMYIRRLFLDLDPKRGYKIILNIGKGKHSDNQKSILKVTIENLIDQLGFGNKKDTSNAFQNEGIVTYIFEAPDAQ</sequence>
<dbReference type="InterPro" id="IPR036063">
    <property type="entry name" value="Smr_dom_sf"/>
</dbReference>
<keyword evidence="2" id="KW-1185">Reference proteome</keyword>
<gene>
    <name evidence="1" type="ORF">TRFO_39257</name>
</gene>
<dbReference type="EMBL" id="MLAK01001308">
    <property type="protein sequence ID" value="OHS94565.1"/>
    <property type="molecule type" value="Genomic_DNA"/>
</dbReference>
<dbReference type="RefSeq" id="XP_068347702.1">
    <property type="nucleotide sequence ID" value="XM_068512533.1"/>
</dbReference>
<accession>A0A1J4JAV8</accession>
<evidence type="ECO:0008006" key="3">
    <source>
        <dbReference type="Google" id="ProtNLM"/>
    </source>
</evidence>
<dbReference type="Gene3D" id="3.30.1370.110">
    <property type="match status" value="1"/>
</dbReference>
<dbReference type="SUPFAM" id="SSF160443">
    <property type="entry name" value="SMR domain-like"/>
    <property type="match status" value="1"/>
</dbReference>
<dbReference type="AlphaFoldDB" id="A0A1J4JAV8"/>
<protein>
    <recommendedName>
        <fullName evidence="3">Smr domain-containing protein</fullName>
    </recommendedName>
</protein>
<name>A0A1J4JAV8_9EUKA</name>
<evidence type="ECO:0000313" key="1">
    <source>
        <dbReference type="EMBL" id="OHS94565.1"/>
    </source>
</evidence>
<dbReference type="GeneID" id="94847237"/>
<comment type="caution">
    <text evidence="1">The sequence shown here is derived from an EMBL/GenBank/DDBJ whole genome shotgun (WGS) entry which is preliminary data.</text>
</comment>
<proteinExistence type="predicted"/>
<organism evidence="1 2">
    <name type="scientific">Tritrichomonas foetus</name>
    <dbReference type="NCBI Taxonomy" id="1144522"/>
    <lineage>
        <taxon>Eukaryota</taxon>
        <taxon>Metamonada</taxon>
        <taxon>Parabasalia</taxon>
        <taxon>Tritrichomonadida</taxon>
        <taxon>Tritrichomonadidae</taxon>
        <taxon>Tritrichomonas</taxon>
    </lineage>
</organism>